<keyword evidence="1 2" id="KW-0732">Signal</keyword>
<dbReference type="InterPro" id="IPR026444">
    <property type="entry name" value="Secre_tail"/>
</dbReference>
<gene>
    <name evidence="3" type="ORF">ACFQ1R_08600</name>
</gene>
<feature type="chain" id="PRO_5045654415" evidence="2">
    <location>
        <begin position="25"/>
        <end position="610"/>
    </location>
</feature>
<comment type="caution">
    <text evidence="3">The sequence shown here is derived from an EMBL/GenBank/DDBJ whole genome shotgun (WGS) entry which is preliminary data.</text>
</comment>
<evidence type="ECO:0000256" key="2">
    <source>
        <dbReference type="SAM" id="SignalP"/>
    </source>
</evidence>
<feature type="signal peptide" evidence="2">
    <location>
        <begin position="1"/>
        <end position="24"/>
    </location>
</feature>
<name>A0ABW3JIK2_9FLAO</name>
<protein>
    <submittedName>
        <fullName evidence="3">T9SS type A sorting domain-containing protein</fullName>
    </submittedName>
</protein>
<reference evidence="4" key="1">
    <citation type="journal article" date="2019" name="Int. J. Syst. Evol. Microbiol.">
        <title>The Global Catalogue of Microorganisms (GCM) 10K type strain sequencing project: providing services to taxonomists for standard genome sequencing and annotation.</title>
        <authorList>
            <consortium name="The Broad Institute Genomics Platform"/>
            <consortium name="The Broad Institute Genome Sequencing Center for Infectious Disease"/>
            <person name="Wu L."/>
            <person name="Ma J."/>
        </authorList>
    </citation>
    <scope>NUCLEOTIDE SEQUENCE [LARGE SCALE GENOMIC DNA]</scope>
    <source>
        <strain evidence="4">CCUG 62414</strain>
    </source>
</reference>
<dbReference type="NCBIfam" id="TIGR04183">
    <property type="entry name" value="Por_Secre_tail"/>
    <property type="match status" value="1"/>
</dbReference>
<evidence type="ECO:0000313" key="4">
    <source>
        <dbReference type="Proteomes" id="UP001597061"/>
    </source>
</evidence>
<dbReference type="Proteomes" id="UP001597061">
    <property type="component" value="Unassembled WGS sequence"/>
</dbReference>
<keyword evidence="4" id="KW-1185">Reference proteome</keyword>
<evidence type="ECO:0000313" key="3">
    <source>
        <dbReference type="EMBL" id="MFD0990154.1"/>
    </source>
</evidence>
<evidence type="ECO:0000256" key="1">
    <source>
        <dbReference type="ARBA" id="ARBA00022729"/>
    </source>
</evidence>
<dbReference type="EMBL" id="JBHTJI010000001">
    <property type="protein sequence ID" value="MFD0990154.1"/>
    <property type="molecule type" value="Genomic_DNA"/>
</dbReference>
<proteinExistence type="predicted"/>
<accession>A0ABW3JIK2</accession>
<dbReference type="RefSeq" id="WP_379925749.1">
    <property type="nucleotide sequence ID" value="NZ_JBHTJI010000001.1"/>
</dbReference>
<sequence length="610" mass="63088">MKTTLLKNFLSFCTLIFGVGMINAQVITWTGTTNTDFGTGTNWDLGTIPVPANDVSIAPVTNKPILSAALSSLPATTNTLDYISHLTLQADSELTLAAKLWLYAGSGNYFGAGKLNIETGADINIRNQGRFGTNATSTQTVNVNGGIVNTKNQLIIGDAGDCIFNVNGGTVTSTLNGILLGNYAGRGTLNINGGLTTINAIDIDEQPSRPGTGIIVVNGGTLEITNAALESKINGYVANGKIVPAGGKTLSVVTDYLNGKITITAVAGTAKKVLYLNQIGVGQGTGASAPGADPVITMLQSDANFEVTYIESDQNGTQIPALSGFDLVIAQETFSSGAAVFKPGGKLGVKDVTIPIIYNKSYAFRDGKAVTDADASVPSSQTDVAVTVDPLNQGNELFRGISFAGGNNVAIFGSATASDNGTSGGGTKSIDAVINLDITAGGQSLATTTYTTDPATSMVINYLPSGTRLGTATTDVLTVNAVALSFSYGATIMGNGANISSQALTIWRNAAYKLTGLVVPNSLYVNSAYSGTLSLNKKLSNVSTDVYAIGDRVYVSNVKSSSEINIYSITGALVKSFKTNNDTNFNLKSGLYIATVKTFEGTKSVKLLTK</sequence>
<organism evidence="3 4">
    <name type="scientific">Mariniflexile jejuense</name>
    <dbReference type="NCBI Taxonomy" id="1173582"/>
    <lineage>
        <taxon>Bacteria</taxon>
        <taxon>Pseudomonadati</taxon>
        <taxon>Bacteroidota</taxon>
        <taxon>Flavobacteriia</taxon>
        <taxon>Flavobacteriales</taxon>
        <taxon>Flavobacteriaceae</taxon>
        <taxon>Mariniflexile</taxon>
    </lineage>
</organism>